<proteinExistence type="predicted"/>
<evidence type="ECO:0000313" key="1">
    <source>
        <dbReference type="EMBL" id="CPV67161.1"/>
    </source>
</evidence>
<dbReference type="EMBL" id="CSWP01000009">
    <property type="protein sequence ID" value="CPV67161.1"/>
    <property type="molecule type" value="Genomic_DNA"/>
</dbReference>
<dbReference type="RefSeq" id="WP_052619187.1">
    <property type="nucleotide sequence ID" value="NZ_CSWP01000009.1"/>
</dbReference>
<organism evidence="1 2">
    <name type="scientific">Mycobacteroides abscessus</name>
    <dbReference type="NCBI Taxonomy" id="36809"/>
    <lineage>
        <taxon>Bacteria</taxon>
        <taxon>Bacillati</taxon>
        <taxon>Actinomycetota</taxon>
        <taxon>Actinomycetes</taxon>
        <taxon>Mycobacteriales</taxon>
        <taxon>Mycobacteriaceae</taxon>
        <taxon>Mycobacteroides</taxon>
    </lineage>
</organism>
<reference evidence="1 2" key="1">
    <citation type="submission" date="2015-03" db="EMBL/GenBank/DDBJ databases">
        <authorList>
            <person name="Murphy D."/>
        </authorList>
    </citation>
    <scope>NUCLEOTIDE SEQUENCE [LARGE SCALE GENOMIC DNA]</scope>
    <source>
        <strain evidence="1 2">PAP088</strain>
    </source>
</reference>
<accession>A0A0U0ZRT1</accession>
<gene>
    <name evidence="1" type="ORF">ERS075579_04163</name>
</gene>
<evidence type="ECO:0000313" key="2">
    <source>
        <dbReference type="Proteomes" id="UP000045782"/>
    </source>
</evidence>
<name>A0A0U0ZRT1_9MYCO</name>
<dbReference type="AlphaFoldDB" id="A0A0U0ZRT1"/>
<dbReference type="Proteomes" id="UP000045782">
    <property type="component" value="Unassembled WGS sequence"/>
</dbReference>
<sequence>MSPNTKQAAVTIAVNGHVERFTLDPDRFAAWIEDERAQQEDLVPTPGNPRPAWLLKDVLEMAIDTGVVVGDRRLTLDVAPSDNPNGPLLPIGEQGYRVLLKNSVAEGLLEITGPWTAMTYSDAGEEAPAALRRCLQVVCDEANAMLTEMALDGAQGRCVARTGSAALDSATDQKWSIYSPDITDETEPLMEVSLGRAEDDRAVLLFVDTHTDIGVVRIRLNDDPVYDDDPENPIRHDKTQVRSAIATLLAREIARQPVALVADRDKIRILAELVLRTVEESLWRPNPNDRAVLR</sequence>
<protein>
    <submittedName>
        <fullName evidence="1">Uncharacterized protein</fullName>
    </submittedName>
</protein>